<keyword evidence="8" id="KW-0812">Transmembrane</keyword>
<dbReference type="PROSITE" id="PS00195">
    <property type="entry name" value="GLUTAREDOXIN_1"/>
    <property type="match status" value="1"/>
</dbReference>
<accession>A0A2A2KT87</accession>
<proteinExistence type="inferred from homology"/>
<dbReference type="GO" id="GO:0012505">
    <property type="term" value="C:endomembrane system"/>
    <property type="evidence" value="ECO:0007669"/>
    <property type="project" value="UniProtKB-SubCell"/>
</dbReference>
<comment type="catalytic activity">
    <reaction evidence="15">
        <text>prostaglandin H2 = (12S)-hydroxy-(5Z,8E,10E)-heptadecatrienoate + malonaldehyde</text>
        <dbReference type="Rhea" id="RHEA:48644"/>
        <dbReference type="ChEBI" id="CHEBI:57405"/>
        <dbReference type="ChEBI" id="CHEBI:90694"/>
        <dbReference type="ChEBI" id="CHEBI:566274"/>
    </reaction>
    <physiologicalReaction direction="left-to-right" evidence="15">
        <dbReference type="Rhea" id="RHEA:48645"/>
    </physiologicalReaction>
</comment>
<evidence type="ECO:0000256" key="4">
    <source>
        <dbReference type="ARBA" id="ARBA00019474"/>
    </source>
</evidence>
<dbReference type="Proteomes" id="UP000218231">
    <property type="component" value="Unassembled WGS sequence"/>
</dbReference>
<dbReference type="InterPro" id="IPR040079">
    <property type="entry name" value="Glutathione_S-Trfase"/>
</dbReference>
<evidence type="ECO:0000256" key="14">
    <source>
        <dbReference type="ARBA" id="ARBA00023235"/>
    </source>
</evidence>
<sequence length="355" mass="41571">MTLLRGSRVAMCSVMGLFSYGTKTEEQVKTCPIQVVQPEQKSGDILLSRKIHSVLRSTNEWEHSIINHLDRSNLDIRLYQYETCPFCCKVRAFLDYYGFSYEAVEVNPVTRSQIKFSMDYKKVPIMKCGGFNVTESSLIISQLATFLQRKDRTFEEIQQMYPAVESADEKGKKVMTYPSKYFIMLEKITSTEDMARQKEEREWRMWVDDHFIHLISPNVYRTWNEALNTFKWFSLVGDWDRTFPAWERYLAIYMGAAAMYVISKRLKKRHNIDDERQALRDACKEWMEAIGKDRLFMGGDKPNLADLALYGAMTSFYGCEAFEEVKNGPAGEWWERMRKAVKNHEGRKILELRAA</sequence>
<keyword evidence="7" id="KW-0643">Prostaglandin biosynthesis</keyword>
<comment type="catalytic activity">
    <reaction evidence="16">
        <text>prostaglandin H2 = prostaglandin E2</text>
        <dbReference type="Rhea" id="RHEA:12893"/>
        <dbReference type="ChEBI" id="CHEBI:57405"/>
        <dbReference type="ChEBI" id="CHEBI:606564"/>
        <dbReference type="EC" id="5.3.99.3"/>
    </reaction>
    <physiologicalReaction direction="left-to-right" evidence="16">
        <dbReference type="Rhea" id="RHEA:12894"/>
    </physiologicalReaction>
</comment>
<dbReference type="PROSITE" id="PS51354">
    <property type="entry name" value="GLUTAREDOXIN_2"/>
    <property type="match status" value="1"/>
</dbReference>
<dbReference type="SFLD" id="SFLDS00019">
    <property type="entry name" value="Glutathione_Transferase_(cytos"/>
    <property type="match status" value="1"/>
</dbReference>
<evidence type="ECO:0000256" key="16">
    <source>
        <dbReference type="ARBA" id="ARBA00023931"/>
    </source>
</evidence>
<dbReference type="CDD" id="cd03197">
    <property type="entry name" value="GST_C_mPGES2"/>
    <property type="match status" value="1"/>
</dbReference>
<dbReference type="SUPFAM" id="SSF52833">
    <property type="entry name" value="Thioredoxin-like"/>
    <property type="match status" value="1"/>
</dbReference>
<dbReference type="Gene3D" id="6.20.200.30">
    <property type="match status" value="1"/>
</dbReference>
<keyword evidence="14" id="KW-0413">Isomerase</keyword>
<evidence type="ECO:0000256" key="13">
    <source>
        <dbReference type="ARBA" id="ARBA00023160"/>
    </source>
</evidence>
<evidence type="ECO:0000256" key="2">
    <source>
        <dbReference type="ARBA" id="ARBA00007409"/>
    </source>
</evidence>
<dbReference type="OrthoDB" id="423541at2759"/>
<dbReference type="Pfam" id="PF13417">
    <property type="entry name" value="GST_N_3"/>
    <property type="match status" value="1"/>
</dbReference>
<evidence type="ECO:0000256" key="9">
    <source>
        <dbReference type="ARBA" id="ARBA00022832"/>
    </source>
</evidence>
<comment type="pathway">
    <text evidence="1">Lipid metabolism; prostaglandin biosynthesis.</text>
</comment>
<evidence type="ECO:0000256" key="8">
    <source>
        <dbReference type="ARBA" id="ARBA00022692"/>
    </source>
</evidence>
<name>A0A2A2KT87_9BILA</name>
<dbReference type="SUPFAM" id="SSF47616">
    <property type="entry name" value="GST C-terminal domain-like"/>
    <property type="match status" value="1"/>
</dbReference>
<dbReference type="PROSITE" id="PS50404">
    <property type="entry name" value="GST_NTER"/>
    <property type="match status" value="1"/>
</dbReference>
<dbReference type="GO" id="GO:0050220">
    <property type="term" value="F:prostaglandin-E synthase activity"/>
    <property type="evidence" value="ECO:0007669"/>
    <property type="project" value="UniProtKB-EC"/>
</dbReference>
<evidence type="ECO:0000256" key="15">
    <source>
        <dbReference type="ARBA" id="ARBA00023930"/>
    </source>
</evidence>
<dbReference type="GO" id="GO:0005739">
    <property type="term" value="C:mitochondrion"/>
    <property type="evidence" value="ECO:0007669"/>
    <property type="project" value="TreeGrafter"/>
</dbReference>
<dbReference type="UniPathway" id="UPA00662"/>
<dbReference type="Gene3D" id="1.20.1050.10">
    <property type="match status" value="1"/>
</dbReference>
<comment type="caution">
    <text evidence="20">The sequence shown here is derived from an EMBL/GenBank/DDBJ whole genome shotgun (WGS) entry which is preliminary data.</text>
</comment>
<dbReference type="InterPro" id="IPR011767">
    <property type="entry name" value="GLR_AS"/>
</dbReference>
<keyword evidence="9" id="KW-0276">Fatty acid metabolism</keyword>
<dbReference type="SFLD" id="SFLDG01182">
    <property type="entry name" value="Prostaglandin_E_synthase_like"/>
    <property type="match status" value="1"/>
</dbReference>
<dbReference type="EMBL" id="LIAE01007752">
    <property type="protein sequence ID" value="PAV77170.1"/>
    <property type="molecule type" value="Genomic_DNA"/>
</dbReference>
<keyword evidence="5" id="KW-0644">Prostaglandin metabolism</keyword>
<dbReference type="Gene3D" id="3.40.30.10">
    <property type="entry name" value="Glutaredoxin"/>
    <property type="match status" value="1"/>
</dbReference>
<dbReference type="PANTHER" id="PTHR12782">
    <property type="entry name" value="MICROSOMAL PROSTAGLANDIN E SYNTHASE-2"/>
    <property type="match status" value="1"/>
</dbReference>
<dbReference type="GO" id="GO:0001516">
    <property type="term" value="P:prostaglandin biosynthetic process"/>
    <property type="evidence" value="ECO:0007669"/>
    <property type="project" value="UniProtKB-UniPathway"/>
</dbReference>
<organism evidence="20 21">
    <name type="scientific">Diploscapter pachys</name>
    <dbReference type="NCBI Taxonomy" id="2018661"/>
    <lineage>
        <taxon>Eukaryota</taxon>
        <taxon>Metazoa</taxon>
        <taxon>Ecdysozoa</taxon>
        <taxon>Nematoda</taxon>
        <taxon>Chromadorea</taxon>
        <taxon>Rhabditida</taxon>
        <taxon>Rhabditina</taxon>
        <taxon>Rhabditomorpha</taxon>
        <taxon>Rhabditoidea</taxon>
        <taxon>Rhabditidae</taxon>
        <taxon>Diploscapter</taxon>
    </lineage>
</organism>
<keyword evidence="11" id="KW-0443">Lipid metabolism</keyword>
<evidence type="ECO:0000256" key="17">
    <source>
        <dbReference type="ARBA" id="ARBA00031041"/>
    </source>
</evidence>
<reference evidence="20 21" key="1">
    <citation type="journal article" date="2017" name="Curr. Biol.">
        <title>Genome architecture and evolution of a unichromosomal asexual nematode.</title>
        <authorList>
            <person name="Fradin H."/>
            <person name="Zegar C."/>
            <person name="Gutwein M."/>
            <person name="Lucas J."/>
            <person name="Kovtun M."/>
            <person name="Corcoran D."/>
            <person name="Baugh L.R."/>
            <person name="Kiontke K."/>
            <person name="Gunsalus K."/>
            <person name="Fitch D.H."/>
            <person name="Piano F."/>
        </authorList>
    </citation>
    <scope>NUCLEOTIDE SEQUENCE [LARGE SCALE GENOMIC DNA]</scope>
    <source>
        <strain evidence="20">PF1309</strain>
    </source>
</reference>
<evidence type="ECO:0000256" key="6">
    <source>
        <dbReference type="ARBA" id="ARBA00022516"/>
    </source>
</evidence>
<evidence type="ECO:0000256" key="10">
    <source>
        <dbReference type="ARBA" id="ARBA00022989"/>
    </source>
</evidence>
<evidence type="ECO:0000256" key="18">
    <source>
        <dbReference type="ARBA" id="ARBA00037847"/>
    </source>
</evidence>
<keyword evidence="13" id="KW-0275">Fatty acid biosynthesis</keyword>
<keyword evidence="21" id="KW-1185">Reference proteome</keyword>
<dbReference type="InterPro" id="IPR034334">
    <property type="entry name" value="PGES2"/>
</dbReference>
<comment type="similarity">
    <text evidence="2">Belongs to the GST superfamily.</text>
</comment>
<dbReference type="SFLD" id="SFLDG01203">
    <property type="entry name" value="Prostaglandin_E_synthase_like1"/>
    <property type="match status" value="1"/>
</dbReference>
<dbReference type="STRING" id="2018661.A0A2A2KT87"/>
<dbReference type="InterPro" id="IPR004045">
    <property type="entry name" value="Glutathione_S-Trfase_N"/>
</dbReference>
<keyword evidence="12" id="KW-0472">Membrane</keyword>
<evidence type="ECO:0000259" key="19">
    <source>
        <dbReference type="PROSITE" id="PS50404"/>
    </source>
</evidence>
<feature type="domain" description="GST N-terminal" evidence="19">
    <location>
        <begin position="74"/>
        <end position="151"/>
    </location>
</feature>
<dbReference type="InterPro" id="IPR036249">
    <property type="entry name" value="Thioredoxin-like_sf"/>
</dbReference>
<dbReference type="AlphaFoldDB" id="A0A2A2KT87"/>
<evidence type="ECO:0000256" key="3">
    <source>
        <dbReference type="ARBA" id="ARBA00012203"/>
    </source>
</evidence>
<dbReference type="PANTHER" id="PTHR12782:SF5">
    <property type="entry name" value="PROSTAGLANDIN E SYNTHASE 2"/>
    <property type="match status" value="1"/>
</dbReference>
<evidence type="ECO:0000313" key="20">
    <source>
        <dbReference type="EMBL" id="PAV77170.1"/>
    </source>
</evidence>
<dbReference type="EC" id="5.3.99.3" evidence="3"/>
<keyword evidence="6" id="KW-0444">Lipid biosynthesis</keyword>
<dbReference type="InterPro" id="IPR036282">
    <property type="entry name" value="Glutathione-S-Trfase_C_sf"/>
</dbReference>
<protein>
    <recommendedName>
        <fullName evidence="4">Prostaglandin E synthase 2</fullName>
        <ecNumber evidence="3">5.3.99.3</ecNumber>
    </recommendedName>
    <alternativeName>
        <fullName evidence="17">Microsomal prostaglandin E synthase 2</fullName>
    </alternativeName>
</protein>
<evidence type="ECO:0000256" key="1">
    <source>
        <dbReference type="ARBA" id="ARBA00004702"/>
    </source>
</evidence>
<comment type="subcellular location">
    <subcellularLocation>
        <location evidence="18">Endomembrane system</location>
        <topology evidence="18">Single-pass membrane protein</topology>
    </subcellularLocation>
</comment>
<dbReference type="InterPro" id="IPR034335">
    <property type="entry name" value="PGES2_C"/>
</dbReference>
<gene>
    <name evidence="20" type="ORF">WR25_12565</name>
</gene>
<evidence type="ECO:0000256" key="7">
    <source>
        <dbReference type="ARBA" id="ARBA00022585"/>
    </source>
</evidence>
<evidence type="ECO:0000256" key="5">
    <source>
        <dbReference type="ARBA" id="ARBA00022501"/>
    </source>
</evidence>
<evidence type="ECO:0000256" key="12">
    <source>
        <dbReference type="ARBA" id="ARBA00023136"/>
    </source>
</evidence>
<evidence type="ECO:0000313" key="21">
    <source>
        <dbReference type="Proteomes" id="UP000218231"/>
    </source>
</evidence>
<keyword evidence="10" id="KW-1133">Transmembrane helix</keyword>
<evidence type="ECO:0000256" key="11">
    <source>
        <dbReference type="ARBA" id="ARBA00023098"/>
    </source>
</evidence>